<evidence type="ECO:0000313" key="3">
    <source>
        <dbReference type="EMBL" id="CAB4190181.1"/>
    </source>
</evidence>
<sequence length="95" mass="10786">MPLDATITKPRTHWLLTDDGSFDLREIMKFAHAWARKEVALTIKVFGRASKGEYARCFKQGLSDYMGFASTARDIRLGRGWTPSAEYIRSVSTDL</sequence>
<evidence type="ECO:0000313" key="2">
    <source>
        <dbReference type="EMBL" id="CAB4176752.1"/>
    </source>
</evidence>
<protein>
    <submittedName>
        <fullName evidence="1">Uncharacterized protein</fullName>
    </submittedName>
</protein>
<accession>A0A6J5MK23</accession>
<organism evidence="1">
    <name type="scientific">uncultured Caudovirales phage</name>
    <dbReference type="NCBI Taxonomy" id="2100421"/>
    <lineage>
        <taxon>Viruses</taxon>
        <taxon>Duplodnaviria</taxon>
        <taxon>Heunggongvirae</taxon>
        <taxon>Uroviricota</taxon>
        <taxon>Caudoviricetes</taxon>
        <taxon>Peduoviridae</taxon>
        <taxon>Maltschvirus</taxon>
        <taxon>Maltschvirus maltsch</taxon>
    </lineage>
</organism>
<proteinExistence type="predicted"/>
<reference evidence="1" key="1">
    <citation type="submission" date="2020-04" db="EMBL/GenBank/DDBJ databases">
        <authorList>
            <person name="Chiriac C."/>
            <person name="Salcher M."/>
            <person name="Ghai R."/>
            <person name="Kavagutti S V."/>
        </authorList>
    </citation>
    <scope>NUCLEOTIDE SEQUENCE</scope>
</reference>
<dbReference type="EMBL" id="LR796939">
    <property type="protein sequence ID" value="CAB4176752.1"/>
    <property type="molecule type" value="Genomic_DNA"/>
</dbReference>
<dbReference type="EMBL" id="LR796459">
    <property type="protein sequence ID" value="CAB4145873.1"/>
    <property type="molecule type" value="Genomic_DNA"/>
</dbReference>
<dbReference type="EMBL" id="LR797150">
    <property type="protein sequence ID" value="CAB4190181.1"/>
    <property type="molecule type" value="Genomic_DNA"/>
</dbReference>
<name>A0A6J5MK23_9CAUD</name>
<gene>
    <name evidence="3" type="ORF">UFOVP1204_50</name>
    <name evidence="1" type="ORF">UFOVP473_51</name>
    <name evidence="2" type="ORF">UFOVP983_51</name>
</gene>
<evidence type="ECO:0000313" key="1">
    <source>
        <dbReference type="EMBL" id="CAB4145873.1"/>
    </source>
</evidence>